<dbReference type="PANTHER" id="PTHR43100">
    <property type="entry name" value="GLUTAMATE SYNTHASE [NADPH] SMALL CHAIN"/>
    <property type="match status" value="1"/>
</dbReference>
<dbReference type="Pfam" id="PF07992">
    <property type="entry name" value="Pyr_redox_2"/>
    <property type="match status" value="1"/>
</dbReference>
<dbReference type="InterPro" id="IPR023753">
    <property type="entry name" value="FAD/NAD-binding_dom"/>
</dbReference>
<dbReference type="Gene3D" id="3.10.20.740">
    <property type="match status" value="1"/>
</dbReference>
<reference evidence="2 3" key="1">
    <citation type="submission" date="2019-02" db="EMBL/GenBank/DDBJ databases">
        <title>Deep-cultivation of Planctomycetes and their phenomic and genomic characterization uncovers novel biology.</title>
        <authorList>
            <person name="Wiegand S."/>
            <person name="Jogler M."/>
            <person name="Boedeker C."/>
            <person name="Pinto D."/>
            <person name="Vollmers J."/>
            <person name="Rivas-Marin E."/>
            <person name="Kohn T."/>
            <person name="Peeters S.H."/>
            <person name="Heuer A."/>
            <person name="Rast P."/>
            <person name="Oberbeckmann S."/>
            <person name="Bunk B."/>
            <person name="Jeske O."/>
            <person name="Meyerdierks A."/>
            <person name="Storesund J.E."/>
            <person name="Kallscheuer N."/>
            <person name="Luecker S."/>
            <person name="Lage O.M."/>
            <person name="Pohl T."/>
            <person name="Merkel B.J."/>
            <person name="Hornburger P."/>
            <person name="Mueller R.-W."/>
            <person name="Bruemmer F."/>
            <person name="Labrenz M."/>
            <person name="Spormann A.M."/>
            <person name="Op den Camp H."/>
            <person name="Overmann J."/>
            <person name="Amann R."/>
            <person name="Jetten M.S.M."/>
            <person name="Mascher T."/>
            <person name="Medema M.H."/>
            <person name="Devos D.P."/>
            <person name="Kaster A.-K."/>
            <person name="Ovreas L."/>
            <person name="Rohde M."/>
            <person name="Galperin M.Y."/>
            <person name="Jogler C."/>
        </authorList>
    </citation>
    <scope>NUCLEOTIDE SEQUENCE [LARGE SCALE GENOMIC DNA]</scope>
    <source>
        <strain evidence="2 3">TBK1r</strain>
    </source>
</reference>
<dbReference type="SUPFAM" id="SSF54292">
    <property type="entry name" value="2Fe-2S ferredoxin-like"/>
    <property type="match status" value="1"/>
</dbReference>
<dbReference type="InterPro" id="IPR028261">
    <property type="entry name" value="DPD_II"/>
</dbReference>
<dbReference type="Proteomes" id="UP000318081">
    <property type="component" value="Chromosome"/>
</dbReference>
<dbReference type="InterPro" id="IPR001041">
    <property type="entry name" value="2Fe-2S_ferredoxin-type"/>
</dbReference>
<dbReference type="Pfam" id="PF14691">
    <property type="entry name" value="Fer4_20"/>
    <property type="match status" value="1"/>
</dbReference>
<gene>
    <name evidence="2" type="primary">preT</name>
    <name evidence="2" type="ORF">TBK1r_31050</name>
</gene>
<name>A0ABX5XT65_9BACT</name>
<evidence type="ECO:0000259" key="1">
    <source>
        <dbReference type="PROSITE" id="PS51085"/>
    </source>
</evidence>
<dbReference type="InterPro" id="IPR051394">
    <property type="entry name" value="Glutamate_Synthase"/>
</dbReference>
<dbReference type="Pfam" id="PF13510">
    <property type="entry name" value="Fer2_4"/>
    <property type="match status" value="1"/>
</dbReference>
<accession>A0ABX5XT65</accession>
<dbReference type="PROSITE" id="PS51085">
    <property type="entry name" value="2FE2S_FER_2"/>
    <property type="match status" value="1"/>
</dbReference>
<evidence type="ECO:0000313" key="3">
    <source>
        <dbReference type="Proteomes" id="UP000318081"/>
    </source>
</evidence>
<sequence length="538" mass="58576">MLKIKIDDREVEVPPGSNIIDAAELLGVEIPTLCYLKGYEPSNSCQVCTVKDRRSGRLISACGTKVVEGMEIDNETEEIRDVRRTALELLLSEHVGDCRAPCDFACPAHMDIPLMLDQISHENLRDAIVTIKADIALPAVLGRVCPKPCEKGCRRKTADGPVAICDLKRFVADADLATDDPYLPPCKPDSGKRVAVVGAGPSGLAGVFYLRRSGHACTLIEQNESLGGRLRTEEDEQSLPRDILDAEIKQIIRLGVDVRLQTSVTTKEQLDALCEEFDAVLLAIGRATPDQVERLGIKASRKGIDVDSATYATNRRGVFAVGNALRGNGMVVRSTADGKEAATIINQYLAGWKKLSLGHEFSSRIGRLESGEIEEFLANSVPAPRSVPANGTDYVPSDATEQSERCLGCGCVAHNKCKLERWSEYYGANPNRFPRVRRPYEVVGRASSVLFEPGKCIKCELCIKIAERAQEPLGLAFVGRGFDVLLSVPFEGQLDDALTKVAEECVDACPTAALSFAPSRRPPELTQIQISSRVKAKQ</sequence>
<feature type="domain" description="2Fe-2S ferredoxin-type" evidence="1">
    <location>
        <begin position="1"/>
        <end position="78"/>
    </location>
</feature>
<dbReference type="EC" id="1.3.1.1" evidence="2"/>
<dbReference type="EMBL" id="CP036432">
    <property type="protein sequence ID" value="QDV84160.1"/>
    <property type="molecule type" value="Genomic_DNA"/>
</dbReference>
<dbReference type="InterPro" id="IPR036010">
    <property type="entry name" value="2Fe-2S_ferredoxin-like_sf"/>
</dbReference>
<dbReference type="InterPro" id="IPR036188">
    <property type="entry name" value="FAD/NAD-bd_sf"/>
</dbReference>
<proteinExistence type="predicted"/>
<dbReference type="RefSeq" id="WP_145212030.1">
    <property type="nucleotide sequence ID" value="NZ_CP036432.1"/>
</dbReference>
<evidence type="ECO:0000313" key="2">
    <source>
        <dbReference type="EMBL" id="QDV84160.1"/>
    </source>
</evidence>
<keyword evidence="2" id="KW-0560">Oxidoreductase</keyword>
<dbReference type="PANTHER" id="PTHR43100:SF2">
    <property type="entry name" value="BNAA03G19380D PROTEIN"/>
    <property type="match status" value="1"/>
</dbReference>
<keyword evidence="3" id="KW-1185">Reference proteome</keyword>
<dbReference type="SUPFAM" id="SSF51971">
    <property type="entry name" value="Nucleotide-binding domain"/>
    <property type="match status" value="1"/>
</dbReference>
<organism evidence="2 3">
    <name type="scientific">Stieleria magnilauensis</name>
    <dbReference type="NCBI Taxonomy" id="2527963"/>
    <lineage>
        <taxon>Bacteria</taxon>
        <taxon>Pseudomonadati</taxon>
        <taxon>Planctomycetota</taxon>
        <taxon>Planctomycetia</taxon>
        <taxon>Pirellulales</taxon>
        <taxon>Pirellulaceae</taxon>
        <taxon>Stieleria</taxon>
    </lineage>
</organism>
<protein>
    <submittedName>
        <fullName evidence="2">NAD-dependent dihydropyrimidine dehydrogenase subunit PreT</fullName>
        <ecNumber evidence="2">1.3.1.1</ecNumber>
    </submittedName>
</protein>
<dbReference type="Gene3D" id="3.30.70.20">
    <property type="match status" value="1"/>
</dbReference>
<dbReference type="GO" id="GO:0004159">
    <property type="term" value="F:dihydropyrimidine dehydrogenase (NAD+) activity"/>
    <property type="evidence" value="ECO:0007669"/>
    <property type="project" value="UniProtKB-EC"/>
</dbReference>
<dbReference type="SUPFAM" id="SSF54862">
    <property type="entry name" value="4Fe-4S ferredoxins"/>
    <property type="match status" value="1"/>
</dbReference>
<dbReference type="Gene3D" id="3.50.50.60">
    <property type="entry name" value="FAD/NAD(P)-binding domain"/>
    <property type="match status" value="1"/>
</dbReference>